<dbReference type="InterPro" id="IPR001991">
    <property type="entry name" value="Na-dicarboxylate_symporter"/>
</dbReference>
<evidence type="ECO:0000256" key="3">
    <source>
        <dbReference type="ARBA" id="ARBA00022475"/>
    </source>
</evidence>
<dbReference type="Pfam" id="PF00375">
    <property type="entry name" value="SDF"/>
    <property type="match status" value="1"/>
</dbReference>
<feature type="transmembrane region" description="Helical" evidence="8">
    <location>
        <begin position="96"/>
        <end position="115"/>
    </location>
</feature>
<evidence type="ECO:0000256" key="5">
    <source>
        <dbReference type="ARBA" id="ARBA00022847"/>
    </source>
</evidence>
<dbReference type="InterPro" id="IPR018107">
    <property type="entry name" value="Na-dicarboxylate_symporter_CS"/>
</dbReference>
<keyword evidence="6 8" id="KW-1133">Transmembrane helix</keyword>
<protein>
    <submittedName>
        <fullName evidence="9">Dicarboxylate/amino acid:cation symporter</fullName>
    </submittedName>
</protein>
<dbReference type="InterPro" id="IPR036458">
    <property type="entry name" value="Na:dicarbo_symporter_sf"/>
</dbReference>
<evidence type="ECO:0000313" key="9">
    <source>
        <dbReference type="EMBL" id="MFD3002482.1"/>
    </source>
</evidence>
<dbReference type="EMBL" id="JBHUOX010000017">
    <property type="protein sequence ID" value="MFD3002482.1"/>
    <property type="molecule type" value="Genomic_DNA"/>
</dbReference>
<dbReference type="SUPFAM" id="SSF118215">
    <property type="entry name" value="Proton glutamate symport protein"/>
    <property type="match status" value="1"/>
</dbReference>
<dbReference type="Gene3D" id="1.10.3860.10">
    <property type="entry name" value="Sodium:dicarboxylate symporter"/>
    <property type="match status" value="1"/>
</dbReference>
<feature type="transmembrane region" description="Helical" evidence="8">
    <location>
        <begin position="127"/>
        <end position="146"/>
    </location>
</feature>
<sequence>MKKSFLPLATLLCITIAAILTVLQQYSFISLPVEALMAVRWAGIGVLLMYGLQKRSLTTWILISMVVGAEIGYDFPEFATNLNVLSKVFLKLIKTIIAPLIFATLVVGIAGHSNLKQVGSMGWKAIVYFEIVTTLALFIGLAAINISKAGEGIDSSVIAQGEEEIAAPAKQSAADIILHVFPENIAKSVVEGQVLQIVVFSVLFAIGLAMVTEKKRKPMLEFCESLSETMFKFTNIIMYFAPIGVGAAIAYTVGHMGFGILLNLFQLLATLYVALLAFVLLVLLPVALIARIPIRRFLKAVSGPVSIAFATTSSEAALPRAMEEMEKLGVPRRIVAFVMPTGYSFNLDGTTLYLALASVFVAQAAGVPLSWEQQLVMVFTLMLTSKGVAGVPRASLVILLGTVASFNLPVWPVFAILGIDELMDMARTSINVTGNCLATAVVARWEGEFDLQPETGVVETTIPELVQDQPEEDRAPELV</sequence>
<keyword evidence="5" id="KW-0769">Symport</keyword>
<comment type="caution">
    <text evidence="9">The sequence shown here is derived from an EMBL/GenBank/DDBJ whole genome shotgun (WGS) entry which is preliminary data.</text>
</comment>
<name>A0ABW6BZX9_9BACT</name>
<evidence type="ECO:0000313" key="10">
    <source>
        <dbReference type="Proteomes" id="UP001597641"/>
    </source>
</evidence>
<evidence type="ECO:0000256" key="8">
    <source>
        <dbReference type="SAM" id="Phobius"/>
    </source>
</evidence>
<keyword evidence="4 8" id="KW-0812">Transmembrane</keyword>
<evidence type="ECO:0000256" key="1">
    <source>
        <dbReference type="ARBA" id="ARBA00004651"/>
    </source>
</evidence>
<dbReference type="PROSITE" id="PS00714">
    <property type="entry name" value="NA_DICARBOXYL_SYMP_2"/>
    <property type="match status" value="1"/>
</dbReference>
<organism evidence="9 10">
    <name type="scientific">Pontibacter toksunensis</name>
    <dbReference type="NCBI Taxonomy" id="1332631"/>
    <lineage>
        <taxon>Bacteria</taxon>
        <taxon>Pseudomonadati</taxon>
        <taxon>Bacteroidota</taxon>
        <taxon>Cytophagia</taxon>
        <taxon>Cytophagales</taxon>
        <taxon>Hymenobacteraceae</taxon>
        <taxon>Pontibacter</taxon>
    </lineage>
</organism>
<feature type="transmembrane region" description="Helical" evidence="8">
    <location>
        <begin position="194"/>
        <end position="212"/>
    </location>
</feature>
<evidence type="ECO:0000256" key="7">
    <source>
        <dbReference type="ARBA" id="ARBA00023136"/>
    </source>
</evidence>
<evidence type="ECO:0000256" key="6">
    <source>
        <dbReference type="ARBA" id="ARBA00022989"/>
    </source>
</evidence>
<keyword evidence="10" id="KW-1185">Reference proteome</keyword>
<feature type="transmembrane region" description="Helical" evidence="8">
    <location>
        <begin position="265"/>
        <end position="290"/>
    </location>
</feature>
<dbReference type="PRINTS" id="PR00173">
    <property type="entry name" value="EDTRNSPORT"/>
</dbReference>
<dbReference type="PANTHER" id="PTHR42865">
    <property type="entry name" value="PROTON/GLUTAMATE-ASPARTATE SYMPORTER"/>
    <property type="match status" value="1"/>
</dbReference>
<accession>A0ABW6BZX9</accession>
<reference evidence="10" key="1">
    <citation type="journal article" date="2019" name="Int. J. Syst. Evol. Microbiol.">
        <title>The Global Catalogue of Microorganisms (GCM) 10K type strain sequencing project: providing services to taxonomists for standard genome sequencing and annotation.</title>
        <authorList>
            <consortium name="The Broad Institute Genomics Platform"/>
            <consortium name="The Broad Institute Genome Sequencing Center for Infectious Disease"/>
            <person name="Wu L."/>
            <person name="Ma J."/>
        </authorList>
    </citation>
    <scope>NUCLEOTIDE SEQUENCE [LARGE SCALE GENOMIC DNA]</scope>
    <source>
        <strain evidence="10">KCTC 23984</strain>
    </source>
</reference>
<proteinExistence type="predicted"/>
<gene>
    <name evidence="9" type="ORF">ACFS7Z_19070</name>
</gene>
<keyword evidence="7 8" id="KW-0472">Membrane</keyword>
<evidence type="ECO:0000256" key="4">
    <source>
        <dbReference type="ARBA" id="ARBA00022692"/>
    </source>
</evidence>
<feature type="transmembrane region" description="Helical" evidence="8">
    <location>
        <begin position="391"/>
        <end position="417"/>
    </location>
</feature>
<evidence type="ECO:0000256" key="2">
    <source>
        <dbReference type="ARBA" id="ARBA00022448"/>
    </source>
</evidence>
<feature type="transmembrane region" description="Helical" evidence="8">
    <location>
        <begin position="57"/>
        <end position="76"/>
    </location>
</feature>
<dbReference type="PANTHER" id="PTHR42865:SF7">
    <property type="entry name" value="PROTON_GLUTAMATE-ASPARTATE SYMPORTER"/>
    <property type="match status" value="1"/>
</dbReference>
<comment type="subcellular location">
    <subcellularLocation>
        <location evidence="1">Cell membrane</location>
        <topology evidence="1">Multi-pass membrane protein</topology>
    </subcellularLocation>
</comment>
<feature type="transmembrane region" description="Helical" evidence="8">
    <location>
        <begin position="233"/>
        <end position="253"/>
    </location>
</feature>
<keyword evidence="3" id="KW-1003">Cell membrane</keyword>
<keyword evidence="2" id="KW-0813">Transport</keyword>
<dbReference type="RefSeq" id="WP_377487971.1">
    <property type="nucleotide sequence ID" value="NZ_JBHUOX010000017.1"/>
</dbReference>
<feature type="transmembrane region" description="Helical" evidence="8">
    <location>
        <begin position="28"/>
        <end position="50"/>
    </location>
</feature>
<feature type="transmembrane region" description="Helical" evidence="8">
    <location>
        <begin position="352"/>
        <end position="371"/>
    </location>
</feature>
<dbReference type="Proteomes" id="UP001597641">
    <property type="component" value="Unassembled WGS sequence"/>
</dbReference>